<feature type="domain" description="RNase H type-1" evidence="1">
    <location>
        <begin position="141"/>
        <end position="255"/>
    </location>
</feature>
<organism evidence="2 3">
    <name type="scientific">Morella rubra</name>
    <name type="common">Chinese bayberry</name>
    <dbReference type="NCBI Taxonomy" id="262757"/>
    <lineage>
        <taxon>Eukaryota</taxon>
        <taxon>Viridiplantae</taxon>
        <taxon>Streptophyta</taxon>
        <taxon>Embryophyta</taxon>
        <taxon>Tracheophyta</taxon>
        <taxon>Spermatophyta</taxon>
        <taxon>Magnoliopsida</taxon>
        <taxon>eudicotyledons</taxon>
        <taxon>Gunneridae</taxon>
        <taxon>Pentapetalae</taxon>
        <taxon>rosids</taxon>
        <taxon>fabids</taxon>
        <taxon>Fagales</taxon>
        <taxon>Myricaceae</taxon>
        <taxon>Morella</taxon>
    </lineage>
</organism>
<protein>
    <recommendedName>
        <fullName evidence="1">RNase H type-1 domain-containing protein</fullName>
    </recommendedName>
</protein>
<dbReference type="CDD" id="cd06222">
    <property type="entry name" value="RNase_H_like"/>
    <property type="match status" value="1"/>
</dbReference>
<dbReference type="Proteomes" id="UP000516437">
    <property type="component" value="Chromosome 5"/>
</dbReference>
<dbReference type="InterPro" id="IPR012337">
    <property type="entry name" value="RNaseH-like_sf"/>
</dbReference>
<dbReference type="InterPro" id="IPR036397">
    <property type="entry name" value="RNaseH_sf"/>
</dbReference>
<dbReference type="Pfam" id="PF13456">
    <property type="entry name" value="RVT_3"/>
    <property type="match status" value="1"/>
</dbReference>
<dbReference type="PANTHER" id="PTHR47074">
    <property type="entry name" value="BNAC02G40300D PROTEIN"/>
    <property type="match status" value="1"/>
</dbReference>
<sequence>MICLVFSMSWKRNPLSIFSSIVPRLCWRESPWGLQTLSLRDRNIHDWITTLLNPVASLDFLDDHSNQLIRYGAILMDVIWFSRNQLLHQGKRDDVCSLIRRIHRLFVEHSIAWTAVSSEVLAVWSPPCGNFWKFNFDVAIRPACSMLAVVCRNSDGLLLFAWTKRLPPGTPLVGEARAALFAVQEACLLSYPLVVFQGDNLQVCRTLSQADFSPDWSIDPIICDIQALLEAHASWSFSHVRRGANLLAHNVAKWAVNENLDGSIPPCCIPFDILCYDNPPTSSMTLLMLGMNECLFA</sequence>
<dbReference type="GO" id="GO:0004523">
    <property type="term" value="F:RNA-DNA hybrid ribonuclease activity"/>
    <property type="evidence" value="ECO:0007669"/>
    <property type="project" value="InterPro"/>
</dbReference>
<comment type="caution">
    <text evidence="2">The sequence shown here is derived from an EMBL/GenBank/DDBJ whole genome shotgun (WGS) entry which is preliminary data.</text>
</comment>
<evidence type="ECO:0000259" key="1">
    <source>
        <dbReference type="Pfam" id="PF13456"/>
    </source>
</evidence>
<dbReference type="EMBL" id="RXIC02000023">
    <property type="protein sequence ID" value="KAB1213710.1"/>
    <property type="molecule type" value="Genomic_DNA"/>
</dbReference>
<keyword evidence="3" id="KW-1185">Reference proteome</keyword>
<dbReference type="InterPro" id="IPR044730">
    <property type="entry name" value="RNase_H-like_dom_plant"/>
</dbReference>
<name>A0A6A1VSR5_9ROSI</name>
<dbReference type="InterPro" id="IPR002156">
    <property type="entry name" value="RNaseH_domain"/>
</dbReference>
<dbReference type="GO" id="GO:0003676">
    <property type="term" value="F:nucleic acid binding"/>
    <property type="evidence" value="ECO:0007669"/>
    <property type="project" value="InterPro"/>
</dbReference>
<dbReference type="SUPFAM" id="SSF53098">
    <property type="entry name" value="Ribonuclease H-like"/>
    <property type="match status" value="1"/>
</dbReference>
<reference evidence="2 3" key="1">
    <citation type="journal article" date="2019" name="Plant Biotechnol. J.">
        <title>The red bayberry genome and genetic basis of sex determination.</title>
        <authorList>
            <person name="Jia H.M."/>
            <person name="Jia H.J."/>
            <person name="Cai Q.L."/>
            <person name="Wang Y."/>
            <person name="Zhao H.B."/>
            <person name="Yang W.F."/>
            <person name="Wang G.Y."/>
            <person name="Li Y.H."/>
            <person name="Zhan D.L."/>
            <person name="Shen Y.T."/>
            <person name="Niu Q.F."/>
            <person name="Chang L."/>
            <person name="Qiu J."/>
            <person name="Zhao L."/>
            <person name="Xie H.B."/>
            <person name="Fu W.Y."/>
            <person name="Jin J."/>
            <person name="Li X.W."/>
            <person name="Jiao Y."/>
            <person name="Zhou C.C."/>
            <person name="Tu T."/>
            <person name="Chai C.Y."/>
            <person name="Gao J.L."/>
            <person name="Fan L.J."/>
            <person name="van de Weg E."/>
            <person name="Wang J.Y."/>
            <person name="Gao Z.S."/>
        </authorList>
    </citation>
    <scope>NUCLEOTIDE SEQUENCE [LARGE SCALE GENOMIC DNA]</scope>
    <source>
        <tissue evidence="2">Leaves</tissue>
    </source>
</reference>
<dbReference type="InterPro" id="IPR052929">
    <property type="entry name" value="RNase_H-like_EbsB-rel"/>
</dbReference>
<dbReference type="OrthoDB" id="1000877at2759"/>
<proteinExistence type="predicted"/>
<dbReference type="Gene3D" id="3.30.420.10">
    <property type="entry name" value="Ribonuclease H-like superfamily/Ribonuclease H"/>
    <property type="match status" value="1"/>
</dbReference>
<dbReference type="PANTHER" id="PTHR47074:SF11">
    <property type="entry name" value="REVERSE TRANSCRIPTASE-LIKE PROTEIN"/>
    <property type="match status" value="1"/>
</dbReference>
<accession>A0A6A1VSR5</accession>
<evidence type="ECO:0000313" key="3">
    <source>
        <dbReference type="Proteomes" id="UP000516437"/>
    </source>
</evidence>
<dbReference type="AlphaFoldDB" id="A0A6A1VSR5"/>
<evidence type="ECO:0000313" key="2">
    <source>
        <dbReference type="EMBL" id="KAB1213710.1"/>
    </source>
</evidence>
<gene>
    <name evidence="2" type="ORF">CJ030_MR5G004853</name>
</gene>